<dbReference type="RefSeq" id="WP_145682466.1">
    <property type="nucleotide sequence ID" value="NZ_VITH01000004.1"/>
</dbReference>
<evidence type="ECO:0000313" key="2">
    <source>
        <dbReference type="EMBL" id="TWA85119.1"/>
    </source>
</evidence>
<feature type="compositionally biased region" description="Gly residues" evidence="1">
    <location>
        <begin position="98"/>
        <end position="107"/>
    </location>
</feature>
<gene>
    <name evidence="2" type="ORF">FBZ83_104391</name>
</gene>
<evidence type="ECO:0000256" key="1">
    <source>
        <dbReference type="SAM" id="MobiDB-lite"/>
    </source>
</evidence>
<dbReference type="EMBL" id="VITH01000004">
    <property type="protein sequence ID" value="TWA85119.1"/>
    <property type="molecule type" value="Genomic_DNA"/>
</dbReference>
<feature type="region of interest" description="Disordered" evidence="1">
    <location>
        <begin position="1"/>
        <end position="31"/>
    </location>
</feature>
<comment type="caution">
    <text evidence="2">The sequence shown here is derived from an EMBL/GenBank/DDBJ whole genome shotgun (WGS) entry which is preliminary data.</text>
</comment>
<feature type="compositionally biased region" description="Low complexity" evidence="1">
    <location>
        <begin position="1"/>
        <end position="15"/>
    </location>
</feature>
<dbReference type="Proteomes" id="UP000318529">
    <property type="component" value="Unassembled WGS sequence"/>
</dbReference>
<protein>
    <submittedName>
        <fullName evidence="2">Uncharacterized protein</fullName>
    </submittedName>
</protein>
<feature type="compositionally biased region" description="Low complexity" evidence="1">
    <location>
        <begin position="163"/>
        <end position="175"/>
    </location>
</feature>
<feature type="region of interest" description="Disordered" evidence="1">
    <location>
        <begin position="90"/>
        <end position="176"/>
    </location>
</feature>
<feature type="compositionally biased region" description="Low complexity" evidence="1">
    <location>
        <begin position="130"/>
        <end position="139"/>
    </location>
</feature>
<organism evidence="2 3">
    <name type="scientific">Azospirillum brasilense</name>
    <dbReference type="NCBI Taxonomy" id="192"/>
    <lineage>
        <taxon>Bacteria</taxon>
        <taxon>Pseudomonadati</taxon>
        <taxon>Pseudomonadota</taxon>
        <taxon>Alphaproteobacteria</taxon>
        <taxon>Rhodospirillales</taxon>
        <taxon>Azospirillaceae</taxon>
        <taxon>Azospirillum</taxon>
    </lineage>
</organism>
<accession>A0A560CJV8</accession>
<reference evidence="2 3" key="1">
    <citation type="submission" date="2019-06" db="EMBL/GenBank/DDBJ databases">
        <title>Genomic Encyclopedia of Type Strains, Phase IV (KMG-V): Genome sequencing to study the core and pangenomes of soil and plant-associated prokaryotes.</title>
        <authorList>
            <person name="Whitman W."/>
        </authorList>
    </citation>
    <scope>NUCLEOTIDE SEQUENCE [LARGE SCALE GENOMIC DNA]</scope>
    <source>
        <strain evidence="2 3">BR 11650</strain>
    </source>
</reference>
<sequence length="218" mass="21245">MSISSVTSSAASGIAQQRPTGPGKEVREGLHQLKDAVTSGDLDSIQSAYESLSKLQSGSGSASDANSPLTKMLTAVGEALQTGDVTQVQQAFAANGPKGAGGQGGAGGPPPGPPPGGAGGPPDAMKDAMGSLSQSLQSGDLPGAQDSVSSLLSFLKEASDGGSSSSSSTSSSSTSVAELFKTALQSMNSALQSGDLTGAQKTFSSLAPRGSQGVDLLA</sequence>
<proteinExistence type="predicted"/>
<name>A0A560CJV8_AZOBR</name>
<evidence type="ECO:0000313" key="3">
    <source>
        <dbReference type="Proteomes" id="UP000318529"/>
    </source>
</evidence>
<dbReference type="AlphaFoldDB" id="A0A560CJV8"/>